<dbReference type="GO" id="GO:0047480">
    <property type="term" value="F:UDP-N-acetylmuramoyl-tripeptide-D-alanyl-D-alanine ligase activity"/>
    <property type="evidence" value="ECO:0007669"/>
    <property type="project" value="UniProtKB-UniRule"/>
</dbReference>
<dbReference type="SUPFAM" id="SSF53244">
    <property type="entry name" value="MurD-like peptide ligases, peptide-binding domain"/>
    <property type="match status" value="1"/>
</dbReference>
<keyword evidence="8 10" id="KW-0131">Cell cycle</keyword>
<sequence length="461" mass="49500">MINVLLTELAKVTQGEIFGEDVVVNQICTDSRSITANCAYLALVGDKFDGHTFCQQVVEKGVKILIVNQPQTNLAEHVSQLVVKDTLIALGQIAALNKQKANVKTVAITGSCGKTTVKEMLAAICRTAGKTLATKGNFNNHIGVPLTLLNLEESDEFAIIEMGASQAGDIAYTVNLATPDVAMVNNVAAAHLEGFGSLMGVALAKGEIYQGLSSSGIAVVNMDCDYVETWQQDLDNLKQIGFSSEPFADLYYSDLVLNQNLCPEFKWHYRGQSYSVTLNIAGEHNAQNALAAIACAIALGISAENINLGLSQAETAAGRVSIKKPNANLTVIDDSYNANLSSMKSAIELVSKAEGTRIFVMGDIGELGQESQAIHSEIGEFVAQNKIDKFYTKGQMSRFAQAKAENHFASFDALIEQILIDINTAVEADQNAKLTVLVKGSRSQKMENVVNALVQSNEEKV</sequence>
<evidence type="ECO:0000256" key="9">
    <source>
        <dbReference type="ARBA" id="ARBA00023316"/>
    </source>
</evidence>
<dbReference type="InterPro" id="IPR036565">
    <property type="entry name" value="Mur-like_cat_sf"/>
</dbReference>
<feature type="domain" description="Mur ligase N-terminal catalytic" evidence="12">
    <location>
        <begin position="25"/>
        <end position="95"/>
    </location>
</feature>
<evidence type="ECO:0000256" key="2">
    <source>
        <dbReference type="ARBA" id="ARBA00022598"/>
    </source>
</evidence>
<proteinExistence type="inferred from homology"/>
<dbReference type="PATRIC" id="fig|1513271.3.peg.1630"/>
<dbReference type="GO" id="GO:0005737">
    <property type="term" value="C:cytoplasm"/>
    <property type="evidence" value="ECO:0007669"/>
    <property type="project" value="UniProtKB-SubCell"/>
</dbReference>
<keyword evidence="4 10" id="KW-0547">Nucleotide-binding</keyword>
<dbReference type="PANTHER" id="PTHR43024">
    <property type="entry name" value="UDP-N-ACETYLMURAMOYL-TRIPEPTIDE--D-ALANYL-D-ALANINE LIGASE"/>
    <property type="match status" value="1"/>
</dbReference>
<dbReference type="InterPro" id="IPR051046">
    <property type="entry name" value="MurCDEF_CellWall_CoF430Synth"/>
</dbReference>
<evidence type="ECO:0000256" key="6">
    <source>
        <dbReference type="ARBA" id="ARBA00022960"/>
    </source>
</evidence>
<evidence type="ECO:0000256" key="8">
    <source>
        <dbReference type="ARBA" id="ARBA00023306"/>
    </source>
</evidence>
<feature type="domain" description="Mur ligase C-terminal" evidence="13">
    <location>
        <begin position="318"/>
        <end position="442"/>
    </location>
</feature>
<dbReference type="Gene3D" id="3.40.1190.10">
    <property type="entry name" value="Mur-like, catalytic domain"/>
    <property type="match status" value="1"/>
</dbReference>
<comment type="pathway">
    <text evidence="10 11">Cell wall biogenesis; peptidoglycan biosynthesis.</text>
</comment>
<evidence type="ECO:0000259" key="13">
    <source>
        <dbReference type="Pfam" id="PF02875"/>
    </source>
</evidence>
<dbReference type="Proteomes" id="UP000037600">
    <property type="component" value="Unassembled WGS sequence"/>
</dbReference>
<evidence type="ECO:0000256" key="4">
    <source>
        <dbReference type="ARBA" id="ARBA00022741"/>
    </source>
</evidence>
<dbReference type="GO" id="GO:0008360">
    <property type="term" value="P:regulation of cell shape"/>
    <property type="evidence" value="ECO:0007669"/>
    <property type="project" value="UniProtKB-KW"/>
</dbReference>
<dbReference type="STRING" id="1513271.XM47_07985"/>
<dbReference type="GO" id="GO:0008766">
    <property type="term" value="F:UDP-N-acetylmuramoylalanyl-D-glutamyl-2,6-diaminopimelate-D-alanyl-D-alanine ligase activity"/>
    <property type="evidence" value="ECO:0007669"/>
    <property type="project" value="RHEA"/>
</dbReference>
<dbReference type="GO" id="GO:0071555">
    <property type="term" value="P:cell wall organization"/>
    <property type="evidence" value="ECO:0007669"/>
    <property type="project" value="UniProtKB-KW"/>
</dbReference>
<dbReference type="Pfam" id="PF02875">
    <property type="entry name" value="Mur_ligase_C"/>
    <property type="match status" value="1"/>
</dbReference>
<feature type="binding site" evidence="10">
    <location>
        <begin position="110"/>
        <end position="116"/>
    </location>
    <ligand>
        <name>ATP</name>
        <dbReference type="ChEBI" id="CHEBI:30616"/>
    </ligand>
</feature>
<name>A0A0J8GY24_9ALTE</name>
<dbReference type="Gene3D" id="3.40.1390.10">
    <property type="entry name" value="MurE/MurF, N-terminal domain"/>
    <property type="match status" value="1"/>
</dbReference>
<comment type="similarity">
    <text evidence="10">Belongs to the MurCDEF family. MurF subfamily.</text>
</comment>
<comment type="caution">
    <text evidence="15">The sequence shown here is derived from an EMBL/GenBank/DDBJ whole genome shotgun (WGS) entry which is preliminary data.</text>
</comment>
<dbReference type="Pfam" id="PF01225">
    <property type="entry name" value="Mur_ligase"/>
    <property type="match status" value="1"/>
</dbReference>
<evidence type="ECO:0000256" key="10">
    <source>
        <dbReference type="HAMAP-Rule" id="MF_02019"/>
    </source>
</evidence>
<dbReference type="InterPro" id="IPR005863">
    <property type="entry name" value="UDP-N-AcMur_synth"/>
</dbReference>
<dbReference type="InterPro" id="IPR013221">
    <property type="entry name" value="Mur_ligase_cen"/>
</dbReference>
<dbReference type="GO" id="GO:0009252">
    <property type="term" value="P:peptidoglycan biosynthetic process"/>
    <property type="evidence" value="ECO:0007669"/>
    <property type="project" value="UniProtKB-UniRule"/>
</dbReference>
<feature type="domain" description="Mur ligase central" evidence="14">
    <location>
        <begin position="108"/>
        <end position="296"/>
    </location>
</feature>
<accession>A0A0J8GY24</accession>
<protein>
    <recommendedName>
        <fullName evidence="10 11">UDP-N-acetylmuramoyl-tripeptide--D-alanyl-D-alanine ligase</fullName>
        <ecNumber evidence="10 11">6.3.2.10</ecNumber>
    </recommendedName>
    <alternativeName>
        <fullName evidence="10">D-alanyl-D-alanine-adding enzyme</fullName>
    </alternativeName>
</protein>
<dbReference type="NCBIfam" id="TIGR01143">
    <property type="entry name" value="murF"/>
    <property type="match status" value="1"/>
</dbReference>
<dbReference type="Gene3D" id="3.90.190.20">
    <property type="entry name" value="Mur ligase, C-terminal domain"/>
    <property type="match status" value="1"/>
</dbReference>
<dbReference type="GO" id="GO:0005524">
    <property type="term" value="F:ATP binding"/>
    <property type="evidence" value="ECO:0007669"/>
    <property type="project" value="UniProtKB-UniRule"/>
</dbReference>
<dbReference type="InterPro" id="IPR035911">
    <property type="entry name" value="MurE/MurF_N"/>
</dbReference>
<evidence type="ECO:0000313" key="15">
    <source>
        <dbReference type="EMBL" id="KMT65628.1"/>
    </source>
</evidence>
<keyword evidence="7 10" id="KW-0573">Peptidoglycan synthesis</keyword>
<keyword evidence="2 10" id="KW-0436">Ligase</keyword>
<keyword evidence="1 10" id="KW-0963">Cytoplasm</keyword>
<dbReference type="UniPathway" id="UPA00219"/>
<dbReference type="RefSeq" id="WP_048691441.1">
    <property type="nucleotide sequence ID" value="NZ_KQ130487.1"/>
</dbReference>
<dbReference type="EMBL" id="LAZL01000010">
    <property type="protein sequence ID" value="KMT65628.1"/>
    <property type="molecule type" value="Genomic_DNA"/>
</dbReference>
<keyword evidence="9 10" id="KW-0961">Cell wall biogenesis/degradation</keyword>
<comment type="catalytic activity">
    <reaction evidence="10 11">
        <text>D-alanyl-D-alanine + UDP-N-acetyl-alpha-D-muramoyl-L-alanyl-gamma-D-glutamyl-meso-2,6-diaminopimelate + ATP = UDP-N-acetyl-alpha-D-muramoyl-L-alanyl-gamma-D-glutamyl-meso-2,6-diaminopimeloyl-D-alanyl-D-alanine + ADP + phosphate + H(+)</text>
        <dbReference type="Rhea" id="RHEA:28374"/>
        <dbReference type="ChEBI" id="CHEBI:15378"/>
        <dbReference type="ChEBI" id="CHEBI:30616"/>
        <dbReference type="ChEBI" id="CHEBI:43474"/>
        <dbReference type="ChEBI" id="CHEBI:57822"/>
        <dbReference type="ChEBI" id="CHEBI:61386"/>
        <dbReference type="ChEBI" id="CHEBI:83905"/>
        <dbReference type="ChEBI" id="CHEBI:456216"/>
        <dbReference type="EC" id="6.3.2.10"/>
    </reaction>
</comment>
<evidence type="ECO:0000256" key="1">
    <source>
        <dbReference type="ARBA" id="ARBA00022490"/>
    </source>
</evidence>
<keyword evidence="3 10" id="KW-0132">Cell division</keyword>
<dbReference type="InterPro" id="IPR004101">
    <property type="entry name" value="Mur_ligase_C"/>
</dbReference>
<dbReference type="InterPro" id="IPR000713">
    <property type="entry name" value="Mur_ligase_N"/>
</dbReference>
<keyword evidence="16" id="KW-1185">Reference proteome</keyword>
<dbReference type="OrthoDB" id="9801978at2"/>
<evidence type="ECO:0000259" key="14">
    <source>
        <dbReference type="Pfam" id="PF08245"/>
    </source>
</evidence>
<dbReference type="AlphaFoldDB" id="A0A0J8GY24"/>
<organism evidence="15 16">
    <name type="scientific">Catenovulum maritimum</name>
    <dbReference type="NCBI Taxonomy" id="1513271"/>
    <lineage>
        <taxon>Bacteria</taxon>
        <taxon>Pseudomonadati</taxon>
        <taxon>Pseudomonadota</taxon>
        <taxon>Gammaproteobacteria</taxon>
        <taxon>Alteromonadales</taxon>
        <taxon>Alteromonadaceae</taxon>
        <taxon>Catenovulum</taxon>
    </lineage>
</organism>
<dbReference type="PANTHER" id="PTHR43024:SF1">
    <property type="entry name" value="UDP-N-ACETYLMURAMOYL-TRIPEPTIDE--D-ALANYL-D-ALANINE LIGASE"/>
    <property type="match status" value="1"/>
</dbReference>
<evidence type="ECO:0000313" key="16">
    <source>
        <dbReference type="Proteomes" id="UP000037600"/>
    </source>
</evidence>
<reference evidence="15 16" key="1">
    <citation type="submission" date="2015-04" db="EMBL/GenBank/DDBJ databases">
        <title>Draft Genome Sequence of the Novel Agar-Digesting Marine Bacterium Q1.</title>
        <authorList>
            <person name="Li Y."/>
            <person name="Li D."/>
            <person name="Chen G."/>
            <person name="Du Z."/>
        </authorList>
    </citation>
    <scope>NUCLEOTIDE SEQUENCE [LARGE SCALE GENOMIC DNA]</scope>
    <source>
        <strain evidence="15 16">Q1</strain>
    </source>
</reference>
<evidence type="ECO:0000256" key="11">
    <source>
        <dbReference type="RuleBase" id="RU004136"/>
    </source>
</evidence>
<dbReference type="Pfam" id="PF08245">
    <property type="entry name" value="Mur_ligase_M"/>
    <property type="match status" value="1"/>
</dbReference>
<evidence type="ECO:0000256" key="7">
    <source>
        <dbReference type="ARBA" id="ARBA00022984"/>
    </source>
</evidence>
<dbReference type="HAMAP" id="MF_02019">
    <property type="entry name" value="MurF"/>
    <property type="match status" value="1"/>
</dbReference>
<dbReference type="GO" id="GO:0051301">
    <property type="term" value="P:cell division"/>
    <property type="evidence" value="ECO:0007669"/>
    <property type="project" value="UniProtKB-KW"/>
</dbReference>
<keyword evidence="5 10" id="KW-0067">ATP-binding</keyword>
<evidence type="ECO:0000256" key="5">
    <source>
        <dbReference type="ARBA" id="ARBA00022840"/>
    </source>
</evidence>
<gene>
    <name evidence="10" type="primary">murF</name>
    <name evidence="15" type="ORF">XM47_07985</name>
</gene>
<dbReference type="SUPFAM" id="SSF53623">
    <property type="entry name" value="MurD-like peptide ligases, catalytic domain"/>
    <property type="match status" value="1"/>
</dbReference>
<comment type="function">
    <text evidence="10 11">Involved in cell wall formation. Catalyzes the final step in the synthesis of UDP-N-acetylmuramoyl-pentapeptide, the precursor of murein.</text>
</comment>
<evidence type="ECO:0000256" key="3">
    <source>
        <dbReference type="ARBA" id="ARBA00022618"/>
    </source>
</evidence>
<keyword evidence="6 10" id="KW-0133">Cell shape</keyword>
<comment type="subcellular location">
    <subcellularLocation>
        <location evidence="10 11">Cytoplasm</location>
    </subcellularLocation>
</comment>
<dbReference type="EC" id="6.3.2.10" evidence="10 11"/>
<dbReference type="InterPro" id="IPR036615">
    <property type="entry name" value="Mur_ligase_C_dom_sf"/>
</dbReference>
<evidence type="ECO:0000259" key="12">
    <source>
        <dbReference type="Pfam" id="PF01225"/>
    </source>
</evidence>
<dbReference type="SUPFAM" id="SSF63418">
    <property type="entry name" value="MurE/MurF N-terminal domain"/>
    <property type="match status" value="1"/>
</dbReference>